<gene>
    <name evidence="6" type="ORF">CRENBAI_008492</name>
</gene>
<sequence length="300" mass="32733">MGQPSKNDRAKPSRRSPHANAISTPHILPYIGRGTVKTTNPKHTLPTRKHQADKQTPSQCKGEKPDATAVHKTTTPTPQHAIQWRTECSNEYPKQELCTKSTLCKCTPTSPPKTKPAKDPKGVLMGQFASKSNARGVHFSTNEEGPPRYSSHHLQGNTVHRSNGLQIPPTIVVSDEESSTSERRGSRAELRRSSVYSTMDQVEKNEMDSASTSDSGSLPAPDMGNEESQGPQEKPPVRFGWIIGVMVRCMLNIWGVILFLRLSWITSQAGIGKGGPKIQPDTELKALRGAPSRGSTKGLT</sequence>
<feature type="compositionally biased region" description="Basic and acidic residues" evidence="5">
    <location>
        <begin position="180"/>
        <end position="192"/>
    </location>
</feature>
<dbReference type="InterPro" id="IPR004842">
    <property type="entry name" value="SLC12A_fam"/>
</dbReference>
<organism evidence="6 7">
    <name type="scientific">Crenichthys baileyi</name>
    <name type="common">White River springfish</name>
    <dbReference type="NCBI Taxonomy" id="28760"/>
    <lineage>
        <taxon>Eukaryota</taxon>
        <taxon>Metazoa</taxon>
        <taxon>Chordata</taxon>
        <taxon>Craniata</taxon>
        <taxon>Vertebrata</taxon>
        <taxon>Euteleostomi</taxon>
        <taxon>Actinopterygii</taxon>
        <taxon>Neopterygii</taxon>
        <taxon>Teleostei</taxon>
        <taxon>Neoteleostei</taxon>
        <taxon>Acanthomorphata</taxon>
        <taxon>Ovalentaria</taxon>
        <taxon>Atherinomorphae</taxon>
        <taxon>Cyprinodontiformes</taxon>
        <taxon>Goodeidae</taxon>
        <taxon>Crenichthys</taxon>
    </lineage>
</organism>
<evidence type="ECO:0000256" key="3">
    <source>
        <dbReference type="ARBA" id="ARBA00022989"/>
    </source>
</evidence>
<protein>
    <submittedName>
        <fullName evidence="6">Uncharacterized protein</fullName>
    </submittedName>
</protein>
<feature type="compositionally biased region" description="Polar residues" evidence="5">
    <location>
        <begin position="134"/>
        <end position="143"/>
    </location>
</feature>
<dbReference type="GO" id="GO:1990573">
    <property type="term" value="P:potassium ion import across plasma membrane"/>
    <property type="evidence" value="ECO:0007669"/>
    <property type="project" value="TreeGrafter"/>
</dbReference>
<dbReference type="AlphaFoldDB" id="A0AAV9SCC4"/>
<evidence type="ECO:0000256" key="4">
    <source>
        <dbReference type="ARBA" id="ARBA00023136"/>
    </source>
</evidence>
<dbReference type="GO" id="GO:0006884">
    <property type="term" value="P:cell volume homeostasis"/>
    <property type="evidence" value="ECO:0007669"/>
    <property type="project" value="TreeGrafter"/>
</dbReference>
<dbReference type="GO" id="GO:0055078">
    <property type="term" value="P:sodium ion homeostasis"/>
    <property type="evidence" value="ECO:0007669"/>
    <property type="project" value="TreeGrafter"/>
</dbReference>
<dbReference type="Proteomes" id="UP001311232">
    <property type="component" value="Unassembled WGS sequence"/>
</dbReference>
<feature type="region of interest" description="Disordered" evidence="5">
    <location>
        <begin position="1"/>
        <end position="78"/>
    </location>
</feature>
<evidence type="ECO:0000313" key="6">
    <source>
        <dbReference type="EMBL" id="KAK5618919.1"/>
    </source>
</evidence>
<evidence type="ECO:0000256" key="1">
    <source>
        <dbReference type="ARBA" id="ARBA00004141"/>
    </source>
</evidence>
<keyword evidence="7" id="KW-1185">Reference proteome</keyword>
<keyword evidence="3" id="KW-1133">Transmembrane helix</keyword>
<dbReference type="PANTHER" id="PTHR11827">
    <property type="entry name" value="SOLUTE CARRIER FAMILY 12, CATION COTRANSPORTERS"/>
    <property type="match status" value="1"/>
</dbReference>
<keyword evidence="4" id="KW-0472">Membrane</keyword>
<evidence type="ECO:0000256" key="5">
    <source>
        <dbReference type="SAM" id="MobiDB-lite"/>
    </source>
</evidence>
<feature type="region of interest" description="Disordered" evidence="5">
    <location>
        <begin position="134"/>
        <end position="236"/>
    </location>
</feature>
<dbReference type="GO" id="GO:0055064">
    <property type="term" value="P:chloride ion homeostasis"/>
    <property type="evidence" value="ECO:0007669"/>
    <property type="project" value="TreeGrafter"/>
</dbReference>
<dbReference type="PANTHER" id="PTHR11827:SF97">
    <property type="entry name" value="SLC12A10.3 SOLUTE CARRIER FAMILY 12 (SODIUM_POTASSIUM_CHLORIDE TRANSPORTERS), MEMBER 10, TANDEM DUPLICATE 3 ISOFORM X1-RELATED"/>
    <property type="match status" value="1"/>
</dbReference>
<keyword evidence="2" id="KW-0812">Transmembrane</keyword>
<feature type="compositionally biased region" description="Polar residues" evidence="5">
    <location>
        <begin position="152"/>
        <end position="165"/>
    </location>
</feature>
<evidence type="ECO:0000313" key="7">
    <source>
        <dbReference type="Proteomes" id="UP001311232"/>
    </source>
</evidence>
<dbReference type="GO" id="GO:0016324">
    <property type="term" value="C:apical plasma membrane"/>
    <property type="evidence" value="ECO:0007669"/>
    <property type="project" value="TreeGrafter"/>
</dbReference>
<proteinExistence type="predicted"/>
<feature type="region of interest" description="Disordered" evidence="5">
    <location>
        <begin position="271"/>
        <end position="300"/>
    </location>
</feature>
<evidence type="ECO:0000256" key="2">
    <source>
        <dbReference type="ARBA" id="ARBA00022692"/>
    </source>
</evidence>
<dbReference type="EMBL" id="JAHHUM010000595">
    <property type="protein sequence ID" value="KAK5618919.1"/>
    <property type="molecule type" value="Genomic_DNA"/>
</dbReference>
<reference evidence="6 7" key="1">
    <citation type="submission" date="2021-06" db="EMBL/GenBank/DDBJ databases">
        <authorList>
            <person name="Palmer J.M."/>
        </authorList>
    </citation>
    <scope>NUCLEOTIDE SEQUENCE [LARGE SCALE GENOMIC DNA]</scope>
    <source>
        <strain evidence="6 7">MEX-2019</strain>
        <tissue evidence="6">Muscle</tissue>
    </source>
</reference>
<comment type="subcellular location">
    <subcellularLocation>
        <location evidence="1">Membrane</location>
        <topology evidence="1">Multi-pass membrane protein</topology>
    </subcellularLocation>
</comment>
<feature type="compositionally biased region" description="Basic and acidic residues" evidence="5">
    <location>
        <begin position="1"/>
        <end position="11"/>
    </location>
</feature>
<dbReference type="GO" id="GO:0055075">
    <property type="term" value="P:potassium ion homeostasis"/>
    <property type="evidence" value="ECO:0007669"/>
    <property type="project" value="TreeGrafter"/>
</dbReference>
<accession>A0AAV9SCC4</accession>
<comment type="caution">
    <text evidence="6">The sequence shown here is derived from an EMBL/GenBank/DDBJ whole genome shotgun (WGS) entry which is preliminary data.</text>
</comment>
<name>A0AAV9SCC4_9TELE</name>
<dbReference type="GO" id="GO:0008511">
    <property type="term" value="F:sodium:potassium:chloride symporter activity"/>
    <property type="evidence" value="ECO:0007669"/>
    <property type="project" value="TreeGrafter"/>
</dbReference>